<gene>
    <name evidence="2" type="ORF">SAMN05216266_11698</name>
</gene>
<protein>
    <submittedName>
        <fullName evidence="2">PLD-like domain-containing protein</fullName>
    </submittedName>
</protein>
<dbReference type="NCBIfam" id="NF041068">
    <property type="entry name" value="DpdK"/>
    <property type="match status" value="1"/>
</dbReference>
<dbReference type="Pfam" id="PF13091">
    <property type="entry name" value="PLDc_2"/>
    <property type="match status" value="1"/>
</dbReference>
<dbReference type="EMBL" id="FOKG01000016">
    <property type="protein sequence ID" value="SFB52854.1"/>
    <property type="molecule type" value="Genomic_DNA"/>
</dbReference>
<evidence type="ECO:0000313" key="3">
    <source>
        <dbReference type="Proteomes" id="UP000243799"/>
    </source>
</evidence>
<dbReference type="GO" id="GO:0003824">
    <property type="term" value="F:catalytic activity"/>
    <property type="evidence" value="ECO:0007669"/>
    <property type="project" value="InterPro"/>
</dbReference>
<dbReference type="OrthoDB" id="8441577at2"/>
<evidence type="ECO:0000313" key="2">
    <source>
        <dbReference type="EMBL" id="SFB52854.1"/>
    </source>
</evidence>
<organism evidence="2 3">
    <name type="scientific">Amycolatopsis marina</name>
    <dbReference type="NCBI Taxonomy" id="490629"/>
    <lineage>
        <taxon>Bacteria</taxon>
        <taxon>Bacillati</taxon>
        <taxon>Actinomycetota</taxon>
        <taxon>Actinomycetes</taxon>
        <taxon>Pseudonocardiales</taxon>
        <taxon>Pseudonocardiaceae</taxon>
        <taxon>Amycolatopsis</taxon>
    </lineage>
</organism>
<sequence length="176" mass="19479">MNRVIRKSHAQSATEALDLLGALFSAELAHPSVCLWMVSPWVSDVEVLNNSVGTYGALVRFGRRPIRLTEVLVTLAASGVDVVVATTPDNHNNTFVRRLSQLGMDLRVRDRIRITVDSTGKLHTKAMIADDYALAGSMNITQNGINLREEQIELHTERSYVAQARMDAYDRFGGVL</sequence>
<dbReference type="STRING" id="490629.SAMN05216266_11698"/>
<name>A0A1I1BQX4_9PSEU</name>
<feature type="domain" description="PLD phosphodiesterase" evidence="1">
    <location>
        <begin position="118"/>
        <end position="144"/>
    </location>
</feature>
<accession>A0A1I1BQX4</accession>
<dbReference type="AlphaFoldDB" id="A0A1I1BQX4"/>
<dbReference type="InterPro" id="IPR025202">
    <property type="entry name" value="PLD-like_dom"/>
</dbReference>
<keyword evidence="3" id="KW-1185">Reference proteome</keyword>
<dbReference type="RefSeq" id="WP_091675707.1">
    <property type="nucleotide sequence ID" value="NZ_FOKG01000016.1"/>
</dbReference>
<evidence type="ECO:0000259" key="1">
    <source>
        <dbReference type="PROSITE" id="PS50035"/>
    </source>
</evidence>
<reference evidence="3" key="1">
    <citation type="submission" date="2016-10" db="EMBL/GenBank/DDBJ databases">
        <authorList>
            <person name="Varghese N."/>
            <person name="Submissions S."/>
        </authorList>
    </citation>
    <scope>NUCLEOTIDE SEQUENCE [LARGE SCALE GENOMIC DNA]</scope>
    <source>
        <strain evidence="3">CGMCC 4.3568</strain>
    </source>
</reference>
<dbReference type="Gene3D" id="3.30.870.10">
    <property type="entry name" value="Endonuclease Chain A"/>
    <property type="match status" value="1"/>
</dbReference>
<dbReference type="GO" id="GO:0006793">
    <property type="term" value="P:phosphorus metabolic process"/>
    <property type="evidence" value="ECO:0007669"/>
    <property type="project" value="UniProtKB-ARBA"/>
</dbReference>
<dbReference type="InterPro" id="IPR001736">
    <property type="entry name" value="PLipase_D/transphosphatidylase"/>
</dbReference>
<dbReference type="PROSITE" id="PS50035">
    <property type="entry name" value="PLD"/>
    <property type="match status" value="1"/>
</dbReference>
<dbReference type="SUPFAM" id="SSF56024">
    <property type="entry name" value="Phospholipase D/nuclease"/>
    <property type="match status" value="1"/>
</dbReference>
<dbReference type="Proteomes" id="UP000243799">
    <property type="component" value="Unassembled WGS sequence"/>
</dbReference>
<proteinExistence type="predicted"/>